<comment type="caution">
    <text evidence="2">The sequence shown here is derived from an EMBL/GenBank/DDBJ whole genome shotgun (WGS) entry which is preliminary data.</text>
</comment>
<reference evidence="2 3" key="1">
    <citation type="submission" date="2023-07" db="EMBL/GenBank/DDBJ databases">
        <title>Protaetiibacter sp. nov WY-16 isolated from soil.</title>
        <authorList>
            <person name="Liu B."/>
            <person name="Wan Y."/>
        </authorList>
    </citation>
    <scope>NUCLEOTIDE SEQUENCE [LARGE SCALE GENOMIC DNA]</scope>
    <source>
        <strain evidence="2 3">WY-16</strain>
    </source>
</reference>
<dbReference type="Proteomes" id="UP001241072">
    <property type="component" value="Unassembled WGS sequence"/>
</dbReference>
<dbReference type="EMBL" id="JAUQUB010000001">
    <property type="protein sequence ID" value="MDO7880871.1"/>
    <property type="molecule type" value="Genomic_DNA"/>
</dbReference>
<name>A0ABT9BM60_9MICO</name>
<evidence type="ECO:0000313" key="2">
    <source>
        <dbReference type="EMBL" id="MDO7880871.1"/>
    </source>
</evidence>
<organism evidence="2 3">
    <name type="scientific">Antiquaquibacter soli</name>
    <dbReference type="NCBI Taxonomy" id="3064523"/>
    <lineage>
        <taxon>Bacteria</taxon>
        <taxon>Bacillati</taxon>
        <taxon>Actinomycetota</taxon>
        <taxon>Actinomycetes</taxon>
        <taxon>Micrococcales</taxon>
        <taxon>Microbacteriaceae</taxon>
        <taxon>Antiquaquibacter</taxon>
    </lineage>
</organism>
<gene>
    <name evidence="2" type="ORF">Q5716_01370</name>
</gene>
<feature type="transmembrane region" description="Helical" evidence="1">
    <location>
        <begin position="109"/>
        <end position="133"/>
    </location>
</feature>
<dbReference type="RefSeq" id="WP_305001297.1">
    <property type="nucleotide sequence ID" value="NZ_JAUQUB010000001.1"/>
</dbReference>
<evidence type="ECO:0000313" key="3">
    <source>
        <dbReference type="Proteomes" id="UP001241072"/>
    </source>
</evidence>
<sequence>MTVPGELDKVPIKVVPIYFEPVVEFEPLEPETVVEPEQKDAPRRSTRIVGALSLLGAVVAAVLTGVGVAVASGGAYDAGTVIAWVAIVLSAVAVLGGLVAAVARWGRPWGIAAVIVGVAANPWVLATVLGALAG</sequence>
<keyword evidence="1" id="KW-0472">Membrane</keyword>
<feature type="transmembrane region" description="Helical" evidence="1">
    <location>
        <begin position="48"/>
        <end position="75"/>
    </location>
</feature>
<proteinExistence type="predicted"/>
<keyword evidence="1" id="KW-0812">Transmembrane</keyword>
<feature type="transmembrane region" description="Helical" evidence="1">
    <location>
        <begin position="81"/>
        <end position="102"/>
    </location>
</feature>
<accession>A0ABT9BM60</accession>
<keyword evidence="1" id="KW-1133">Transmembrane helix</keyword>
<evidence type="ECO:0000256" key="1">
    <source>
        <dbReference type="SAM" id="Phobius"/>
    </source>
</evidence>
<protein>
    <submittedName>
        <fullName evidence="2">Uncharacterized protein</fullName>
    </submittedName>
</protein>
<keyword evidence="3" id="KW-1185">Reference proteome</keyword>